<dbReference type="AlphaFoldDB" id="A0A4R3LU22"/>
<dbReference type="EMBL" id="SMAI01000009">
    <property type="protein sequence ID" value="TCT03466.1"/>
    <property type="molecule type" value="Genomic_DNA"/>
</dbReference>
<protein>
    <recommendedName>
        <fullName evidence="4">DUF937 domain-containing protein</fullName>
    </recommendedName>
</protein>
<evidence type="ECO:0008006" key="4">
    <source>
        <dbReference type="Google" id="ProtNLM"/>
    </source>
</evidence>
<evidence type="ECO:0000313" key="3">
    <source>
        <dbReference type="Proteomes" id="UP000294664"/>
    </source>
</evidence>
<dbReference type="Pfam" id="PF06078">
    <property type="entry name" value="DUF937"/>
    <property type="match status" value="1"/>
</dbReference>
<evidence type="ECO:0000256" key="1">
    <source>
        <dbReference type="SAM" id="MobiDB-lite"/>
    </source>
</evidence>
<evidence type="ECO:0000313" key="2">
    <source>
        <dbReference type="EMBL" id="TCT03466.1"/>
    </source>
</evidence>
<keyword evidence="3" id="KW-1185">Reference proteome</keyword>
<feature type="region of interest" description="Disordered" evidence="1">
    <location>
        <begin position="261"/>
        <end position="281"/>
    </location>
</feature>
<gene>
    <name evidence="2" type="ORF">EDC64_10916</name>
</gene>
<name>A0A4R3LU22_9HYPH</name>
<organism evidence="2 3">
    <name type="scientific">Aquabacter spiritensis</name>
    <dbReference type="NCBI Taxonomy" id="933073"/>
    <lineage>
        <taxon>Bacteria</taxon>
        <taxon>Pseudomonadati</taxon>
        <taxon>Pseudomonadota</taxon>
        <taxon>Alphaproteobacteria</taxon>
        <taxon>Hyphomicrobiales</taxon>
        <taxon>Xanthobacteraceae</taxon>
        <taxon>Aquabacter</taxon>
    </lineage>
</organism>
<feature type="region of interest" description="Disordered" evidence="1">
    <location>
        <begin position="296"/>
        <end position="315"/>
    </location>
</feature>
<comment type="caution">
    <text evidence="2">The sequence shown here is derived from an EMBL/GenBank/DDBJ whole genome shotgun (WGS) entry which is preliminary data.</text>
</comment>
<dbReference type="RefSeq" id="WP_132032465.1">
    <property type="nucleotide sequence ID" value="NZ_SMAI01000009.1"/>
</dbReference>
<feature type="compositionally biased region" description="Pro residues" evidence="1">
    <location>
        <begin position="230"/>
        <end position="245"/>
    </location>
</feature>
<dbReference type="OrthoDB" id="5526542at2"/>
<dbReference type="Proteomes" id="UP000294664">
    <property type="component" value="Unassembled WGS sequence"/>
</dbReference>
<reference evidence="2 3" key="1">
    <citation type="submission" date="2019-03" db="EMBL/GenBank/DDBJ databases">
        <title>Genomic Encyclopedia of Type Strains, Phase IV (KMG-IV): sequencing the most valuable type-strain genomes for metagenomic binning, comparative biology and taxonomic classification.</title>
        <authorList>
            <person name="Goeker M."/>
        </authorList>
    </citation>
    <scope>NUCLEOTIDE SEQUENCE [LARGE SCALE GENOMIC DNA]</scope>
    <source>
        <strain evidence="2 3">DSM 9035</strain>
    </source>
</reference>
<proteinExistence type="predicted"/>
<dbReference type="InterPro" id="IPR009282">
    <property type="entry name" value="DUF937"/>
</dbReference>
<sequence>MDPFVQLLRAAQGGEGMNNLARFYGLSLQQAQLAAETLMPAFAAGLQRSMQSPEGLASLMVLMMRGPYGALYDRGPSADLTQSGTTALDAMFGSPEITRAVMNQAASTTGLGVNAVRQVTPAFAALLLGGLTKSLAASGALNQMLAGMIARASGQPTPTGNPWVDGMATMMSSPNRGGATGNPWIDAFADMMVRSPWGGQTAQMPGNPWPEMIAATLAAMGAAVPKREPLPLPPPPPPPPPPAPPALGQWPFQDYFAQLFATGFPPPGGPPGRDRAPSPFDPFAAFMPMADFWSQMLDRTSGHQRGRTGPADRKK</sequence>
<feature type="region of interest" description="Disordered" evidence="1">
    <location>
        <begin position="226"/>
        <end position="249"/>
    </location>
</feature>
<accession>A0A4R3LU22</accession>